<name>L7W097_9BACT</name>
<feature type="compositionally biased region" description="Polar residues" evidence="1">
    <location>
        <begin position="14"/>
        <end position="23"/>
    </location>
</feature>
<sequence length="41" mass="4370">MIDSTMNDFDLTKEGQSSSQFSDNPGILTRGPVGIKKAIGI</sequence>
<accession>L7W097</accession>
<dbReference type="AlphaFoldDB" id="L7W097"/>
<reference evidence="2" key="1">
    <citation type="submission" date="2012-09" db="EMBL/GenBank/DDBJ databases">
        <title>Metagenomic Characterization of a Microbial Community in Wastewater Detects High Levels of Antibiotic Resistance.</title>
        <authorList>
            <person name="Abrams M."/>
            <person name="Caldwell A."/>
            <person name="Vandaei E."/>
            <person name="Lee W."/>
            <person name="Perrott J."/>
            <person name="Khan S.Y."/>
            <person name="Ta J."/>
            <person name="Romero D."/>
            <person name="Nguyen V."/>
            <person name="Pourmand N."/>
            <person name="Ouverney C.C."/>
        </authorList>
    </citation>
    <scope>NUCLEOTIDE SEQUENCE</scope>
</reference>
<feature type="region of interest" description="Disordered" evidence="1">
    <location>
        <begin position="1"/>
        <end position="41"/>
    </location>
</feature>
<dbReference type="EMBL" id="JX649885">
    <property type="protein sequence ID" value="AGC71855.1"/>
    <property type="molecule type" value="Genomic_DNA"/>
</dbReference>
<evidence type="ECO:0000313" key="2">
    <source>
        <dbReference type="EMBL" id="AGC71855.1"/>
    </source>
</evidence>
<protein>
    <submittedName>
        <fullName evidence="2">Uncharacterized protein</fullName>
    </submittedName>
</protein>
<organism evidence="2">
    <name type="scientific">uncultured bacterium A1Q1_fos_2140</name>
    <dbReference type="NCBI Taxonomy" id="1256565"/>
    <lineage>
        <taxon>Bacteria</taxon>
        <taxon>environmental samples</taxon>
    </lineage>
</organism>
<proteinExistence type="predicted"/>
<evidence type="ECO:0000256" key="1">
    <source>
        <dbReference type="SAM" id="MobiDB-lite"/>
    </source>
</evidence>